<dbReference type="SUPFAM" id="SSF52058">
    <property type="entry name" value="L domain-like"/>
    <property type="match status" value="1"/>
</dbReference>
<organism evidence="1">
    <name type="scientific">Populus alba</name>
    <name type="common">White poplar</name>
    <dbReference type="NCBI Taxonomy" id="43335"/>
    <lineage>
        <taxon>Eukaryota</taxon>
        <taxon>Viridiplantae</taxon>
        <taxon>Streptophyta</taxon>
        <taxon>Embryophyta</taxon>
        <taxon>Tracheophyta</taxon>
        <taxon>Spermatophyta</taxon>
        <taxon>Magnoliopsida</taxon>
        <taxon>eudicotyledons</taxon>
        <taxon>Gunneridae</taxon>
        <taxon>Pentapetalae</taxon>
        <taxon>rosids</taxon>
        <taxon>fabids</taxon>
        <taxon>Malpighiales</taxon>
        <taxon>Salicaceae</taxon>
        <taxon>Saliceae</taxon>
        <taxon>Populus</taxon>
    </lineage>
</organism>
<name>A0A4U5Q1V3_POPAL</name>
<reference evidence="1" key="1">
    <citation type="submission" date="2018-10" db="EMBL/GenBank/DDBJ databases">
        <title>Population genomic analysis revealed the cold adaptation of white poplar.</title>
        <authorList>
            <person name="Liu Y.-J."/>
        </authorList>
    </citation>
    <scope>NUCLEOTIDE SEQUENCE [LARGE SCALE GENOMIC DNA]</scope>
    <source>
        <strain evidence="1">PAL-ZL1</strain>
    </source>
</reference>
<comment type="caution">
    <text evidence="1">The sequence shown here is derived from an EMBL/GenBank/DDBJ whole genome shotgun (WGS) entry which is preliminary data.</text>
</comment>
<dbReference type="Gene3D" id="3.80.10.10">
    <property type="entry name" value="Ribonuclease Inhibitor"/>
    <property type="match status" value="1"/>
</dbReference>
<accession>A0A4U5Q1V3</accession>
<proteinExistence type="predicted"/>
<gene>
    <name evidence="1" type="ORF">D5086_0000149020</name>
</gene>
<sequence length="103" mass="11445">MEIIDCPKIASLPEESLEGLSSLRSLSIENCQSLASQPSRMQHATALERLTIMYLFISGIASMGGEPGFTSIFDNLRLPKHQVFARRSPTTPRTPTFVHQRLS</sequence>
<dbReference type="AlphaFoldDB" id="A0A4U5Q1V3"/>
<dbReference type="InterPro" id="IPR032675">
    <property type="entry name" value="LRR_dom_sf"/>
</dbReference>
<dbReference type="EMBL" id="RCHU01000496">
    <property type="protein sequence ID" value="TKS03873.1"/>
    <property type="molecule type" value="Genomic_DNA"/>
</dbReference>
<protein>
    <submittedName>
        <fullName evidence="1">Uncharacterized protein</fullName>
    </submittedName>
</protein>
<evidence type="ECO:0000313" key="1">
    <source>
        <dbReference type="EMBL" id="TKS03873.1"/>
    </source>
</evidence>